<reference evidence="1 2" key="1">
    <citation type="submission" date="2024-10" db="EMBL/GenBank/DDBJ databases">
        <title>The Natural Products Discovery Center: Release of the First 8490 Sequenced Strains for Exploring Actinobacteria Biosynthetic Diversity.</title>
        <authorList>
            <person name="Kalkreuter E."/>
            <person name="Kautsar S.A."/>
            <person name="Yang D."/>
            <person name="Bader C.D."/>
            <person name="Teijaro C.N."/>
            <person name="Fluegel L."/>
            <person name="Davis C.M."/>
            <person name="Simpson J.R."/>
            <person name="Lauterbach L."/>
            <person name="Steele A.D."/>
            <person name="Gui C."/>
            <person name="Meng S."/>
            <person name="Li G."/>
            <person name="Viehrig K."/>
            <person name="Ye F."/>
            <person name="Su P."/>
            <person name="Kiefer A.F."/>
            <person name="Nichols A."/>
            <person name="Cepeda A.J."/>
            <person name="Yan W."/>
            <person name="Fan B."/>
            <person name="Jiang Y."/>
            <person name="Adhikari A."/>
            <person name="Zheng C.-J."/>
            <person name="Schuster L."/>
            <person name="Cowan T.M."/>
            <person name="Smanski M.J."/>
            <person name="Chevrette M.G."/>
            <person name="De Carvalho L.P.S."/>
            <person name="Shen B."/>
        </authorList>
    </citation>
    <scope>NUCLEOTIDE SEQUENCE [LARGE SCALE GENOMIC DNA]</scope>
    <source>
        <strain evidence="1 2">NPDC001281</strain>
    </source>
</reference>
<organism evidence="1 2">
    <name type="scientific">Microtetraspora fusca</name>
    <dbReference type="NCBI Taxonomy" id="1997"/>
    <lineage>
        <taxon>Bacteria</taxon>
        <taxon>Bacillati</taxon>
        <taxon>Actinomycetota</taxon>
        <taxon>Actinomycetes</taxon>
        <taxon>Streptosporangiales</taxon>
        <taxon>Streptosporangiaceae</taxon>
        <taxon>Microtetraspora</taxon>
    </lineage>
</organism>
<gene>
    <name evidence="1" type="ORF">ACFY05_03425</name>
</gene>
<name>A0ABW6UXU5_MICFU</name>
<protein>
    <submittedName>
        <fullName evidence="1">Uncharacterized protein</fullName>
    </submittedName>
</protein>
<dbReference type="RefSeq" id="WP_387340455.1">
    <property type="nucleotide sequence ID" value="NZ_JBIAXI010000002.1"/>
</dbReference>
<comment type="caution">
    <text evidence="1">The sequence shown here is derived from an EMBL/GenBank/DDBJ whole genome shotgun (WGS) entry which is preliminary data.</text>
</comment>
<evidence type="ECO:0000313" key="2">
    <source>
        <dbReference type="Proteomes" id="UP001602119"/>
    </source>
</evidence>
<dbReference type="EMBL" id="JBIAXI010000002">
    <property type="protein sequence ID" value="MFF4771888.1"/>
    <property type="molecule type" value="Genomic_DNA"/>
</dbReference>
<dbReference type="Proteomes" id="UP001602119">
    <property type="component" value="Unassembled WGS sequence"/>
</dbReference>
<sequence length="121" mass="12807">MPVIDRTAVITGLRALADFLEANPAIPAPAFPFSIRCFPKRGSDAEMCAEIDRIAELLGTEIDPDGLPSGHYTTGLDFGPVRYEATAVLADARARYAAESSYFGCVDPDPIDSTTDPASAA</sequence>
<accession>A0ABW6UXU5</accession>
<proteinExistence type="predicted"/>
<keyword evidence="2" id="KW-1185">Reference proteome</keyword>
<evidence type="ECO:0000313" key="1">
    <source>
        <dbReference type="EMBL" id="MFF4771888.1"/>
    </source>
</evidence>